<reference evidence="1" key="1">
    <citation type="submission" date="2022-09" db="EMBL/GenBank/DDBJ databases">
        <title>Intensive care unit water sources are persistently colonized with multi-drug resistant bacteria and are the site of extensive horizontal gene transfer of antibiotic resistance genes.</title>
        <authorList>
            <person name="Diorio-Toth L."/>
        </authorList>
    </citation>
    <scope>NUCLEOTIDE SEQUENCE</scope>
    <source>
        <strain evidence="1">GD03659</strain>
    </source>
</reference>
<evidence type="ECO:0000313" key="2">
    <source>
        <dbReference type="Proteomes" id="UP001162318"/>
    </source>
</evidence>
<protein>
    <submittedName>
        <fullName evidence="1">Uncharacterized protein</fullName>
    </submittedName>
</protein>
<dbReference type="EMBL" id="JAOCKX010000002">
    <property type="protein sequence ID" value="MDH2129862.1"/>
    <property type="molecule type" value="Genomic_DNA"/>
</dbReference>
<accession>A0AA42WTC1</accession>
<organism evidence="1 2">
    <name type="scientific">Sphingobium yanoikuyae</name>
    <name type="common">Sphingomonas yanoikuyae</name>
    <dbReference type="NCBI Taxonomy" id="13690"/>
    <lineage>
        <taxon>Bacteria</taxon>
        <taxon>Pseudomonadati</taxon>
        <taxon>Pseudomonadota</taxon>
        <taxon>Alphaproteobacteria</taxon>
        <taxon>Sphingomonadales</taxon>
        <taxon>Sphingomonadaceae</taxon>
        <taxon>Sphingobium</taxon>
    </lineage>
</organism>
<dbReference type="Proteomes" id="UP001162318">
    <property type="component" value="Unassembled WGS sequence"/>
</dbReference>
<proteinExistence type="predicted"/>
<comment type="caution">
    <text evidence="1">The sequence shown here is derived from an EMBL/GenBank/DDBJ whole genome shotgun (WGS) entry which is preliminary data.</text>
</comment>
<gene>
    <name evidence="1" type="ORF">N5J77_01905</name>
</gene>
<evidence type="ECO:0000313" key="1">
    <source>
        <dbReference type="EMBL" id="MDH2129862.1"/>
    </source>
</evidence>
<dbReference type="RefSeq" id="WP_279727110.1">
    <property type="nucleotide sequence ID" value="NZ_JAOCKX010000002.1"/>
</dbReference>
<name>A0AA42WTC1_SPHYA</name>
<sequence>MSMEYIQRYYSVPARVGGRIRYTGGRHAMLGTITESQGQYIMVQLDGQQHSMPYHPTWGIEYLDGQKTNA</sequence>
<dbReference type="AlphaFoldDB" id="A0AA42WTC1"/>